<dbReference type="GO" id="GO:0012505">
    <property type="term" value="C:endomembrane system"/>
    <property type="evidence" value="ECO:0007669"/>
    <property type="project" value="UniProtKB-SubCell"/>
</dbReference>
<dbReference type="AlphaFoldDB" id="A0A6G9Y8L7"/>
<dbReference type="RefSeq" id="WP_167472649.1">
    <property type="nucleotide sequence ID" value="NZ_CP046172.1"/>
</dbReference>
<protein>
    <recommendedName>
        <fullName evidence="16">ATP synthase subunit b</fullName>
    </recommendedName>
</protein>
<name>A0A6G9Y8L7_9NOCA</name>
<dbReference type="KEGG" id="nah:F5544_08300"/>
<evidence type="ECO:0000256" key="13">
    <source>
        <dbReference type="SAM" id="Phobius"/>
    </source>
</evidence>
<keyword evidence="12" id="KW-0175">Coiled coil</keyword>
<evidence type="ECO:0000256" key="12">
    <source>
        <dbReference type="SAM" id="Coils"/>
    </source>
</evidence>
<dbReference type="GO" id="GO:0045259">
    <property type="term" value="C:proton-transporting ATP synthase complex"/>
    <property type="evidence" value="ECO:0007669"/>
    <property type="project" value="UniProtKB-KW"/>
</dbReference>
<evidence type="ECO:0000256" key="8">
    <source>
        <dbReference type="ARBA" id="ARBA00023310"/>
    </source>
</evidence>
<keyword evidence="8" id="KW-0066">ATP synthesis</keyword>
<evidence type="ECO:0000256" key="2">
    <source>
        <dbReference type="ARBA" id="ARBA00022547"/>
    </source>
</evidence>
<keyword evidence="3 11" id="KW-0812">Transmembrane</keyword>
<comment type="function">
    <text evidence="9">F(1)F(0) ATP synthase produces ATP from ADP in the presence of a proton or sodium gradient. F-type ATPases consist of two structural domains, F(1) containing the extramembraneous catalytic core and F(0) containing the membrane proton channel, linked together by a central stalk and a peripheral stalk. During catalysis, ATP synthesis in the catalytic domain of F(1) is coupled via a rotary mechanism of the central stalk subunits to proton translocation.</text>
</comment>
<dbReference type="GO" id="GO:0015078">
    <property type="term" value="F:proton transmembrane transporter activity"/>
    <property type="evidence" value="ECO:0007669"/>
    <property type="project" value="InterPro"/>
</dbReference>
<dbReference type="EMBL" id="CP046172">
    <property type="protein sequence ID" value="QIS09562.1"/>
    <property type="molecule type" value="Genomic_DNA"/>
</dbReference>
<comment type="similarity">
    <text evidence="11">Belongs to the ATPase B chain family.</text>
</comment>
<feature type="transmembrane region" description="Helical" evidence="13">
    <location>
        <begin position="16"/>
        <end position="36"/>
    </location>
</feature>
<evidence type="ECO:0000256" key="7">
    <source>
        <dbReference type="ARBA" id="ARBA00023136"/>
    </source>
</evidence>
<keyword evidence="5 13" id="KW-1133">Transmembrane helix</keyword>
<evidence type="ECO:0000256" key="5">
    <source>
        <dbReference type="ARBA" id="ARBA00022989"/>
    </source>
</evidence>
<evidence type="ECO:0000256" key="6">
    <source>
        <dbReference type="ARBA" id="ARBA00023065"/>
    </source>
</evidence>
<keyword evidence="2 11" id="KW-0138">CF(0)</keyword>
<comment type="subcellular location">
    <subcellularLocation>
        <location evidence="10">Endomembrane system</location>
        <topology evidence="10">Single-pass membrane protein</topology>
    </subcellularLocation>
</comment>
<reference evidence="14 15" key="1">
    <citation type="journal article" date="2019" name="ACS Chem. Biol.">
        <title>Identification and Mobilization of a Cryptic Antibiotic Biosynthesis Gene Locus from a Human-Pathogenic Nocardia Isolate.</title>
        <authorList>
            <person name="Herisse M."/>
            <person name="Ishida K."/>
            <person name="Porter J.L."/>
            <person name="Howden B."/>
            <person name="Hertweck C."/>
            <person name="Stinear T.P."/>
            <person name="Pidot S.J."/>
        </authorList>
    </citation>
    <scope>NUCLEOTIDE SEQUENCE [LARGE SCALE GENOMIC DNA]</scope>
    <source>
        <strain evidence="14 15">AUSMDU00012717</strain>
    </source>
</reference>
<feature type="coiled-coil region" evidence="12">
    <location>
        <begin position="43"/>
        <end position="70"/>
    </location>
</feature>
<dbReference type="Proteomes" id="UP000503540">
    <property type="component" value="Chromosome"/>
</dbReference>
<evidence type="ECO:0000256" key="4">
    <source>
        <dbReference type="ARBA" id="ARBA00022781"/>
    </source>
</evidence>
<gene>
    <name evidence="14" type="ORF">F5544_08300</name>
</gene>
<proteinExistence type="inferred from homology"/>
<keyword evidence="7 13" id="KW-0472">Membrane</keyword>
<evidence type="ECO:0000313" key="15">
    <source>
        <dbReference type="Proteomes" id="UP000503540"/>
    </source>
</evidence>
<keyword evidence="4 11" id="KW-0375">Hydrogen ion transport</keyword>
<evidence type="ECO:0008006" key="16">
    <source>
        <dbReference type="Google" id="ProtNLM"/>
    </source>
</evidence>
<evidence type="ECO:0000256" key="11">
    <source>
        <dbReference type="RuleBase" id="RU003848"/>
    </source>
</evidence>
<evidence type="ECO:0000313" key="14">
    <source>
        <dbReference type="EMBL" id="QIS09562.1"/>
    </source>
</evidence>
<organism evidence="14 15">
    <name type="scientific">Nocardia arthritidis</name>
    <dbReference type="NCBI Taxonomy" id="228602"/>
    <lineage>
        <taxon>Bacteria</taxon>
        <taxon>Bacillati</taxon>
        <taxon>Actinomycetota</taxon>
        <taxon>Actinomycetes</taxon>
        <taxon>Mycobacteriales</taxon>
        <taxon>Nocardiaceae</taxon>
        <taxon>Nocardia</taxon>
    </lineage>
</organism>
<sequence length="184" mass="20404">MTERHGLYEITWDWPVFLSQLFGFGVIVLAVVKWVLPPARAAMARAQATIRTQLAESEQAKLELASAERALAESATGAPAAAERVRRDALAAADRVAARFAAQAADEADLVRRQGHDRVSRLRRELTRELESAMRTAVLDRTEHLVRQRLAAPSARAASIDRFLDTLDHRPSDSEEVRADLVMP</sequence>
<evidence type="ECO:0000256" key="3">
    <source>
        <dbReference type="ARBA" id="ARBA00022692"/>
    </source>
</evidence>
<keyword evidence="1 11" id="KW-0813">Transport</keyword>
<evidence type="ECO:0000256" key="9">
    <source>
        <dbReference type="ARBA" id="ARBA00025198"/>
    </source>
</evidence>
<accession>A0A6G9Y8L7</accession>
<evidence type="ECO:0000256" key="1">
    <source>
        <dbReference type="ARBA" id="ARBA00022448"/>
    </source>
</evidence>
<keyword evidence="6 11" id="KW-0406">Ion transport</keyword>
<dbReference type="InterPro" id="IPR002146">
    <property type="entry name" value="ATP_synth_b/b'su_bac/chlpt"/>
</dbReference>
<dbReference type="Pfam" id="PF00430">
    <property type="entry name" value="ATP-synt_B"/>
    <property type="match status" value="1"/>
</dbReference>
<keyword evidence="15" id="KW-1185">Reference proteome</keyword>
<dbReference type="GO" id="GO:0015986">
    <property type="term" value="P:proton motive force-driven ATP synthesis"/>
    <property type="evidence" value="ECO:0007669"/>
    <property type="project" value="InterPro"/>
</dbReference>
<evidence type="ECO:0000256" key="10">
    <source>
        <dbReference type="ARBA" id="ARBA00037847"/>
    </source>
</evidence>